<evidence type="ECO:0000313" key="2">
    <source>
        <dbReference type="Proteomes" id="UP001283361"/>
    </source>
</evidence>
<evidence type="ECO:0008006" key="3">
    <source>
        <dbReference type="Google" id="ProtNLM"/>
    </source>
</evidence>
<reference evidence="1" key="1">
    <citation type="journal article" date="2023" name="G3 (Bethesda)">
        <title>A reference genome for the long-term kleptoplast-retaining sea slug Elysia crispata morphotype clarki.</title>
        <authorList>
            <person name="Eastman K.E."/>
            <person name="Pendleton A.L."/>
            <person name="Shaikh M.A."/>
            <person name="Suttiyut T."/>
            <person name="Ogas R."/>
            <person name="Tomko P."/>
            <person name="Gavelis G."/>
            <person name="Widhalm J.R."/>
            <person name="Wisecaver J.H."/>
        </authorList>
    </citation>
    <scope>NUCLEOTIDE SEQUENCE</scope>
    <source>
        <strain evidence="1">ECLA1</strain>
    </source>
</reference>
<proteinExistence type="predicted"/>
<accession>A0AAE1E6S3</accession>
<evidence type="ECO:0000313" key="1">
    <source>
        <dbReference type="EMBL" id="KAK3795660.1"/>
    </source>
</evidence>
<gene>
    <name evidence="1" type="ORF">RRG08_043890</name>
</gene>
<dbReference type="Proteomes" id="UP001283361">
    <property type="component" value="Unassembled WGS sequence"/>
</dbReference>
<keyword evidence="2" id="KW-1185">Reference proteome</keyword>
<protein>
    <recommendedName>
        <fullName evidence="3">C2H2-type domain-containing protein</fullName>
    </recommendedName>
</protein>
<dbReference type="AlphaFoldDB" id="A0AAE1E6S3"/>
<sequence length="175" mass="20107">MLDDLTKSAYKDEKSIVYCSSAFTARRIMAYIRANPITTSKKEKDPIAVPRMALVTAEVVTGILHLTATFFVQQRLHSIAVPETQYNSFHKTLKHLIMAPAKRFKCYVCGKDITRLSRHLITVHNVDPTIARGHRYDVIEAKRKKKKCPLCGRMVLLRHLNEVEKIVCNSDEYYL</sequence>
<organism evidence="1 2">
    <name type="scientific">Elysia crispata</name>
    <name type="common">lettuce slug</name>
    <dbReference type="NCBI Taxonomy" id="231223"/>
    <lineage>
        <taxon>Eukaryota</taxon>
        <taxon>Metazoa</taxon>
        <taxon>Spiralia</taxon>
        <taxon>Lophotrochozoa</taxon>
        <taxon>Mollusca</taxon>
        <taxon>Gastropoda</taxon>
        <taxon>Heterobranchia</taxon>
        <taxon>Euthyneura</taxon>
        <taxon>Panpulmonata</taxon>
        <taxon>Sacoglossa</taxon>
        <taxon>Placobranchoidea</taxon>
        <taxon>Plakobranchidae</taxon>
        <taxon>Elysia</taxon>
    </lineage>
</organism>
<name>A0AAE1E6S3_9GAST</name>
<dbReference type="EMBL" id="JAWDGP010001021">
    <property type="protein sequence ID" value="KAK3795660.1"/>
    <property type="molecule type" value="Genomic_DNA"/>
</dbReference>
<comment type="caution">
    <text evidence="1">The sequence shown here is derived from an EMBL/GenBank/DDBJ whole genome shotgun (WGS) entry which is preliminary data.</text>
</comment>